<organism evidence="2 3">
    <name type="scientific">Thermaurantimonas aggregans</name>
    <dbReference type="NCBI Taxonomy" id="2173829"/>
    <lineage>
        <taxon>Bacteria</taxon>
        <taxon>Pseudomonadati</taxon>
        <taxon>Bacteroidota</taxon>
        <taxon>Flavobacteriia</taxon>
        <taxon>Flavobacteriales</taxon>
        <taxon>Schleiferiaceae</taxon>
        <taxon>Thermaurantimonas</taxon>
    </lineage>
</organism>
<evidence type="ECO:0000313" key="3">
    <source>
        <dbReference type="Proteomes" id="UP000286715"/>
    </source>
</evidence>
<dbReference type="GO" id="GO:0000062">
    <property type="term" value="F:fatty-acyl-CoA binding"/>
    <property type="evidence" value="ECO:0007669"/>
    <property type="project" value="InterPro"/>
</dbReference>
<dbReference type="Pfam" id="PF00887">
    <property type="entry name" value="ACBP"/>
    <property type="match status" value="1"/>
</dbReference>
<dbReference type="InterPro" id="IPR014352">
    <property type="entry name" value="FERM/acyl-CoA-bd_prot_sf"/>
</dbReference>
<dbReference type="SUPFAM" id="SSF47027">
    <property type="entry name" value="Acyl-CoA binding protein"/>
    <property type="match status" value="1"/>
</dbReference>
<gene>
    <name evidence="2" type="ORF">JCM31826_06560</name>
</gene>
<accession>A0A401XJM1</accession>
<keyword evidence="3" id="KW-1185">Reference proteome</keyword>
<dbReference type="Gene3D" id="1.20.80.10">
    <property type="match status" value="1"/>
</dbReference>
<dbReference type="InterPro" id="IPR035984">
    <property type="entry name" value="Acyl-CoA-binding_sf"/>
</dbReference>
<dbReference type="InterPro" id="IPR000582">
    <property type="entry name" value="Acyl-CoA-binding_protein"/>
</dbReference>
<dbReference type="Proteomes" id="UP000286715">
    <property type="component" value="Unassembled WGS sequence"/>
</dbReference>
<evidence type="ECO:0000313" key="2">
    <source>
        <dbReference type="EMBL" id="GCD77174.1"/>
    </source>
</evidence>
<feature type="domain" description="ACB" evidence="1">
    <location>
        <begin position="17"/>
        <end position="90"/>
    </location>
</feature>
<dbReference type="EMBL" id="BHZE01000004">
    <property type="protein sequence ID" value="GCD77174.1"/>
    <property type="molecule type" value="Genomic_DNA"/>
</dbReference>
<evidence type="ECO:0000259" key="1">
    <source>
        <dbReference type="Pfam" id="PF00887"/>
    </source>
</evidence>
<proteinExistence type="predicted"/>
<dbReference type="OrthoDB" id="981216at2"/>
<name>A0A401XJM1_9FLAO</name>
<protein>
    <recommendedName>
        <fullName evidence="1">ACB domain-containing protein</fullName>
    </recommendedName>
</protein>
<dbReference type="AlphaFoldDB" id="A0A401XJM1"/>
<reference evidence="2 3" key="1">
    <citation type="submission" date="2018-11" db="EMBL/GenBank/DDBJ databases">
        <title>Schleiferia aggregans sp. nov., a moderately thermophilic heterotrophic bacterium isolated from microbial mats at a terrestrial hot spring.</title>
        <authorList>
            <person name="Iino T."/>
            <person name="Ohkuma M."/>
            <person name="Haruta S."/>
        </authorList>
    </citation>
    <scope>NUCLEOTIDE SEQUENCE [LARGE SCALE GENOMIC DNA]</scope>
    <source>
        <strain evidence="2 3">LA</strain>
    </source>
</reference>
<dbReference type="RefSeq" id="WP_124397232.1">
    <property type="nucleotide sequence ID" value="NZ_BHZE01000004.1"/>
</dbReference>
<sequence length="95" mass="10978">MYLEEIPLPSVTKASDSDFQKIIKSVNYHELPLDIRILLEAYKNQATLGDNPNPRPERYSMVMETLLHDAWARLKGMPKGVAQKEFIRLLKSVQH</sequence>
<comment type="caution">
    <text evidence="2">The sequence shown here is derived from an EMBL/GenBank/DDBJ whole genome shotgun (WGS) entry which is preliminary data.</text>
</comment>